<evidence type="ECO:0008006" key="3">
    <source>
        <dbReference type="Google" id="ProtNLM"/>
    </source>
</evidence>
<dbReference type="Pfam" id="PF06296">
    <property type="entry name" value="RelE"/>
    <property type="match status" value="1"/>
</dbReference>
<dbReference type="Proteomes" id="UP000479293">
    <property type="component" value="Unassembled WGS sequence"/>
</dbReference>
<proteinExistence type="predicted"/>
<dbReference type="EMBL" id="WHLY01000002">
    <property type="protein sequence ID" value="MPR33135.1"/>
    <property type="molecule type" value="Genomic_DNA"/>
</dbReference>
<dbReference type="RefSeq" id="WP_152758150.1">
    <property type="nucleotide sequence ID" value="NZ_WHLY01000002.1"/>
</dbReference>
<keyword evidence="2" id="KW-1185">Reference proteome</keyword>
<organism evidence="1 2">
    <name type="scientific">Salmonirosea aquatica</name>
    <dbReference type="NCBI Taxonomy" id="2654236"/>
    <lineage>
        <taxon>Bacteria</taxon>
        <taxon>Pseudomonadati</taxon>
        <taxon>Bacteroidota</taxon>
        <taxon>Cytophagia</taxon>
        <taxon>Cytophagales</taxon>
        <taxon>Spirosomataceae</taxon>
        <taxon>Salmonirosea</taxon>
    </lineage>
</organism>
<evidence type="ECO:0000313" key="2">
    <source>
        <dbReference type="Proteomes" id="UP000479293"/>
    </source>
</evidence>
<evidence type="ECO:0000313" key="1">
    <source>
        <dbReference type="EMBL" id="MPR33135.1"/>
    </source>
</evidence>
<protein>
    <recommendedName>
        <fullName evidence="3">Addiction module toxin RelE</fullName>
    </recommendedName>
</protein>
<dbReference type="InterPro" id="IPR009387">
    <property type="entry name" value="HigB-2"/>
</dbReference>
<reference evidence="1 2" key="1">
    <citation type="submission" date="2019-10" db="EMBL/GenBank/DDBJ databases">
        <title>Draft Genome Sequence of Cytophagaceae sp. SJW1-29.</title>
        <authorList>
            <person name="Choi A."/>
        </authorList>
    </citation>
    <scope>NUCLEOTIDE SEQUENCE [LARGE SCALE GENOMIC DNA]</scope>
    <source>
        <strain evidence="1 2">SJW1-29</strain>
    </source>
</reference>
<sequence>MFKVYTIEHFDRELKKLLKKYPSVAADLRKLGESLAENPFQGKQLGKDCYKVRMAISSKSQGKSGGARVIICVKISAEVVTLLSIYDKSAQSDIADKVLIQLLKNSGLL</sequence>
<gene>
    <name evidence="1" type="ORF">GBK04_07135</name>
</gene>
<comment type="caution">
    <text evidence="1">The sequence shown here is derived from an EMBL/GenBank/DDBJ whole genome shotgun (WGS) entry which is preliminary data.</text>
</comment>
<accession>A0A7C9BHG8</accession>
<dbReference type="AlphaFoldDB" id="A0A7C9BHG8"/>
<name>A0A7C9BHG8_9BACT</name>